<comment type="cofactor">
    <cofactor evidence="1 6">
        <name>FAD</name>
        <dbReference type="ChEBI" id="CHEBI:57692"/>
    </cofactor>
</comment>
<dbReference type="InterPro" id="IPR008333">
    <property type="entry name" value="Cbr1-like_FAD-bd_dom"/>
</dbReference>
<sequence length="332" mass="37882">MDVDLPECCGSGCTNCVLDRKTAKPPTSDAPNILDNSYRTFQVTSITKCTANTFLFRFRYAGSHADSDRQLAIPPGSHLMLRAERGFRDACRPVAKIFEQWRSGERGMEVRPRGPVTRVEKYDKAERDLYFSRPYTPIRVDREGRSFEVLVKLETGGEMSEYFTTLDVGVVTEWKGVYGGFSWVRNRFKYLVGFGQGVGLAPIYSIMAGVLDDEEDETRLNLQYCCSDLDGVLMRTDLQAMEKYWNFGYSIYLSRESCSCEGKLARSCKCLSSRIKYNEPVFNHRLEEVDIENVLKKLVNGSFHVLICGNESFTKFVESCVTRLGISDYYKF</sequence>
<evidence type="ECO:0000256" key="6">
    <source>
        <dbReference type="PIRSR" id="PIRSR601834-1"/>
    </source>
</evidence>
<dbReference type="PRINTS" id="PR00406">
    <property type="entry name" value="CYTB5RDTASE"/>
</dbReference>
<dbReference type="Pfam" id="PF00970">
    <property type="entry name" value="FAD_binding_6"/>
    <property type="match status" value="1"/>
</dbReference>
<keyword evidence="5" id="KW-0560">Oxidoreductase</keyword>
<evidence type="ECO:0000256" key="1">
    <source>
        <dbReference type="ARBA" id="ARBA00001974"/>
    </source>
</evidence>
<dbReference type="InterPro" id="IPR017938">
    <property type="entry name" value="Riboflavin_synthase-like_b-brl"/>
</dbReference>
<reference evidence="8" key="1">
    <citation type="submission" date="2021-05" db="EMBL/GenBank/DDBJ databases">
        <authorList>
            <person name="Alioto T."/>
            <person name="Alioto T."/>
            <person name="Gomez Garrido J."/>
        </authorList>
    </citation>
    <scope>NUCLEOTIDE SEQUENCE</scope>
</reference>
<dbReference type="InterPro" id="IPR017927">
    <property type="entry name" value="FAD-bd_FR_type"/>
</dbReference>
<accession>A0A8D8DSH1</accession>
<dbReference type="PANTHER" id="PTHR19370:SF184">
    <property type="entry name" value="NADH-CYTOCHROME B5 REDUCTASE-LIKE"/>
    <property type="match status" value="1"/>
</dbReference>
<dbReference type="PROSITE" id="PS51384">
    <property type="entry name" value="FAD_FR"/>
    <property type="match status" value="1"/>
</dbReference>
<evidence type="ECO:0000256" key="4">
    <source>
        <dbReference type="ARBA" id="ARBA00022827"/>
    </source>
</evidence>
<dbReference type="AlphaFoldDB" id="A0A8D8DSH1"/>
<dbReference type="GO" id="GO:0016491">
    <property type="term" value="F:oxidoreductase activity"/>
    <property type="evidence" value="ECO:0007669"/>
    <property type="project" value="UniProtKB-KW"/>
</dbReference>
<feature type="binding site" evidence="6">
    <location>
        <position position="134"/>
    </location>
    <ligand>
        <name>FAD</name>
        <dbReference type="ChEBI" id="CHEBI:57692"/>
    </ligand>
</feature>
<dbReference type="EMBL" id="HBUE01174877">
    <property type="protein sequence ID" value="CAG6517118.1"/>
    <property type="molecule type" value="Transcribed_RNA"/>
</dbReference>
<feature type="binding site" evidence="6">
    <location>
        <position position="160"/>
    </location>
    <ligand>
        <name>FAD</name>
        <dbReference type="ChEBI" id="CHEBI:57692"/>
    </ligand>
</feature>
<feature type="binding site" evidence="6">
    <location>
        <position position="133"/>
    </location>
    <ligand>
        <name>FAD</name>
        <dbReference type="ChEBI" id="CHEBI:57692"/>
    </ligand>
</feature>
<dbReference type="Pfam" id="PF00175">
    <property type="entry name" value="NAD_binding_1"/>
    <property type="match status" value="1"/>
</dbReference>
<organism evidence="8">
    <name type="scientific">Culex pipiens</name>
    <name type="common">House mosquito</name>
    <dbReference type="NCBI Taxonomy" id="7175"/>
    <lineage>
        <taxon>Eukaryota</taxon>
        <taxon>Metazoa</taxon>
        <taxon>Ecdysozoa</taxon>
        <taxon>Arthropoda</taxon>
        <taxon>Hexapoda</taxon>
        <taxon>Insecta</taxon>
        <taxon>Pterygota</taxon>
        <taxon>Neoptera</taxon>
        <taxon>Endopterygota</taxon>
        <taxon>Diptera</taxon>
        <taxon>Nematocera</taxon>
        <taxon>Culicoidea</taxon>
        <taxon>Culicidae</taxon>
        <taxon>Culicinae</taxon>
        <taxon>Culicini</taxon>
        <taxon>Culex</taxon>
        <taxon>Culex</taxon>
    </lineage>
</organism>
<feature type="binding site" evidence="6">
    <location>
        <position position="152"/>
    </location>
    <ligand>
        <name>FAD</name>
        <dbReference type="ChEBI" id="CHEBI:57692"/>
    </ligand>
</feature>
<dbReference type="SUPFAM" id="SSF63380">
    <property type="entry name" value="Riboflavin synthase domain-like"/>
    <property type="match status" value="1"/>
</dbReference>
<dbReference type="Gene3D" id="2.40.30.10">
    <property type="entry name" value="Translation factors"/>
    <property type="match status" value="1"/>
</dbReference>
<dbReference type="CDD" id="cd06183">
    <property type="entry name" value="cyt_b5_reduct_like"/>
    <property type="match status" value="1"/>
</dbReference>
<keyword evidence="3 6" id="KW-0285">Flavoprotein</keyword>
<dbReference type="SUPFAM" id="SSF52343">
    <property type="entry name" value="Ferredoxin reductase-like, C-terminal NADP-linked domain"/>
    <property type="match status" value="1"/>
</dbReference>
<dbReference type="PANTHER" id="PTHR19370">
    <property type="entry name" value="NADH-CYTOCHROME B5 REDUCTASE"/>
    <property type="match status" value="1"/>
</dbReference>
<feature type="binding site" evidence="6">
    <location>
        <position position="150"/>
    </location>
    <ligand>
        <name>FAD</name>
        <dbReference type="ChEBI" id="CHEBI:57692"/>
    </ligand>
</feature>
<feature type="binding site" evidence="6">
    <location>
        <position position="135"/>
    </location>
    <ligand>
        <name>FAD</name>
        <dbReference type="ChEBI" id="CHEBI:57692"/>
    </ligand>
</feature>
<evidence type="ECO:0000259" key="7">
    <source>
        <dbReference type="PROSITE" id="PS51384"/>
    </source>
</evidence>
<evidence type="ECO:0000256" key="3">
    <source>
        <dbReference type="ARBA" id="ARBA00022630"/>
    </source>
</evidence>
<evidence type="ECO:0000256" key="5">
    <source>
        <dbReference type="ARBA" id="ARBA00023002"/>
    </source>
</evidence>
<protein>
    <submittedName>
        <fullName evidence="8">NADH-cytochrome b5 reductase-like</fullName>
    </submittedName>
</protein>
<feature type="binding site" evidence="6">
    <location>
        <position position="159"/>
    </location>
    <ligand>
        <name>FAD</name>
        <dbReference type="ChEBI" id="CHEBI:57692"/>
    </ligand>
</feature>
<name>A0A8D8DSH1_CULPI</name>
<dbReference type="Gene3D" id="3.40.50.80">
    <property type="entry name" value="Nucleotide-binding domain of ferredoxin-NADP reductase (FNR) module"/>
    <property type="match status" value="1"/>
</dbReference>
<dbReference type="InterPro" id="IPR039261">
    <property type="entry name" value="FNR_nucleotide-bd"/>
</dbReference>
<evidence type="ECO:0000256" key="2">
    <source>
        <dbReference type="ARBA" id="ARBA00006105"/>
    </source>
</evidence>
<dbReference type="InterPro" id="IPR001433">
    <property type="entry name" value="OxRdtase_FAD/NAD-bd"/>
</dbReference>
<dbReference type="EMBL" id="HBUE01280400">
    <property type="protein sequence ID" value="CAG6568642.1"/>
    <property type="molecule type" value="Transcribed_RNA"/>
</dbReference>
<dbReference type="InterPro" id="IPR001834">
    <property type="entry name" value="CBR-like"/>
</dbReference>
<keyword evidence="4 6" id="KW-0274">FAD</keyword>
<proteinExistence type="inferred from homology"/>
<comment type="similarity">
    <text evidence="2">Belongs to the flavoprotein pyridine nucleotide cytochrome reductase family.</text>
</comment>
<feature type="domain" description="FAD-binding FR-type" evidence="7">
    <location>
        <begin position="36"/>
        <end position="184"/>
    </location>
</feature>
<evidence type="ECO:0000313" key="8">
    <source>
        <dbReference type="EMBL" id="CAG6517118.1"/>
    </source>
</evidence>